<dbReference type="EMBL" id="VORY01000011">
    <property type="protein sequence ID" value="TXD93407.1"/>
    <property type="molecule type" value="Genomic_DNA"/>
</dbReference>
<dbReference type="GO" id="GO:0004803">
    <property type="term" value="F:transposase activity"/>
    <property type="evidence" value="ECO:0007669"/>
    <property type="project" value="InterPro"/>
</dbReference>
<proteinExistence type="predicted"/>
<accession>A0A5C6ZVX0</accession>
<gene>
    <name evidence="1" type="ORF">ES724_10385</name>
</gene>
<name>A0A5C6ZVX0_9FLAO</name>
<sequence>MEQPKIVSAPHQFSHFLNAYAQSINKRYSHSGSLFEKNLKRKKIESEEYFRKLIFYIHNNLAHHKVQEDFRDYPWSSYKSILSLNNTRI</sequence>
<dbReference type="AlphaFoldDB" id="A0A5C6ZVX0"/>
<dbReference type="GO" id="GO:0006313">
    <property type="term" value="P:DNA transposition"/>
    <property type="evidence" value="ECO:0007669"/>
    <property type="project" value="InterPro"/>
</dbReference>
<organism evidence="1 2">
    <name type="scientific">Gillisia hiemivivida</name>
    <dbReference type="NCBI Taxonomy" id="291190"/>
    <lineage>
        <taxon>Bacteria</taxon>
        <taxon>Pseudomonadati</taxon>
        <taxon>Bacteroidota</taxon>
        <taxon>Flavobacteriia</taxon>
        <taxon>Flavobacteriales</taxon>
        <taxon>Flavobacteriaceae</taxon>
        <taxon>Gillisia</taxon>
    </lineage>
</organism>
<keyword evidence="2" id="KW-1185">Reference proteome</keyword>
<comment type="caution">
    <text evidence="1">The sequence shown here is derived from an EMBL/GenBank/DDBJ whole genome shotgun (WGS) entry which is preliminary data.</text>
</comment>
<dbReference type="RefSeq" id="WP_146932740.1">
    <property type="nucleotide sequence ID" value="NZ_CBCSHZ010000014.1"/>
</dbReference>
<evidence type="ECO:0000313" key="1">
    <source>
        <dbReference type="EMBL" id="TXD93407.1"/>
    </source>
</evidence>
<protein>
    <recommendedName>
        <fullName evidence="3">Transposase</fullName>
    </recommendedName>
</protein>
<reference evidence="1 2" key="1">
    <citation type="submission" date="2019-08" db="EMBL/GenBank/DDBJ databases">
        <title>Genome sequence of Gillisia hiemivivida IC154 (type strain).</title>
        <authorList>
            <person name="Bowman J.P."/>
        </authorList>
    </citation>
    <scope>NUCLEOTIDE SEQUENCE [LARGE SCALE GENOMIC DNA]</scope>
    <source>
        <strain evidence="1 2">IC154</strain>
    </source>
</reference>
<dbReference type="InterPro" id="IPR036515">
    <property type="entry name" value="Transposase_17_sf"/>
</dbReference>
<evidence type="ECO:0008006" key="3">
    <source>
        <dbReference type="Google" id="ProtNLM"/>
    </source>
</evidence>
<dbReference type="GO" id="GO:0003677">
    <property type="term" value="F:DNA binding"/>
    <property type="evidence" value="ECO:0007669"/>
    <property type="project" value="InterPro"/>
</dbReference>
<evidence type="ECO:0000313" key="2">
    <source>
        <dbReference type="Proteomes" id="UP000321367"/>
    </source>
</evidence>
<dbReference type="Proteomes" id="UP000321367">
    <property type="component" value="Unassembled WGS sequence"/>
</dbReference>
<dbReference type="Gene3D" id="3.30.70.1290">
    <property type="entry name" value="Transposase IS200-like"/>
    <property type="match status" value="1"/>
</dbReference>
<dbReference type="OrthoDB" id="9788881at2"/>